<gene>
    <name evidence="2" type="ORF">CR513_53996</name>
</gene>
<proteinExistence type="predicted"/>
<dbReference type="EMBL" id="QJKJ01013118">
    <property type="protein sequence ID" value="RDX67159.1"/>
    <property type="molecule type" value="Genomic_DNA"/>
</dbReference>
<evidence type="ECO:0000313" key="3">
    <source>
        <dbReference type="Proteomes" id="UP000257109"/>
    </source>
</evidence>
<name>A0A371EMN0_MUCPR</name>
<evidence type="ECO:0000313" key="2">
    <source>
        <dbReference type="EMBL" id="RDX67159.1"/>
    </source>
</evidence>
<evidence type="ECO:0000256" key="1">
    <source>
        <dbReference type="SAM" id="MobiDB-lite"/>
    </source>
</evidence>
<dbReference type="Proteomes" id="UP000257109">
    <property type="component" value="Unassembled WGS sequence"/>
</dbReference>
<comment type="caution">
    <text evidence="2">The sequence shown here is derived from an EMBL/GenBank/DDBJ whole genome shotgun (WGS) entry which is preliminary data.</text>
</comment>
<accession>A0A371EMN0</accession>
<sequence length="97" mass="11184">MVSLGKLQHEQVQSMVRLHERARMFMERQGLDDPNLRTNSFQEGEFDTNQGDKKIHKGTLGLINPNLIKVRKLQVFAKRNPCSLSELKNTLKMMSVC</sequence>
<reference evidence="2" key="1">
    <citation type="submission" date="2018-05" db="EMBL/GenBank/DDBJ databases">
        <title>Draft genome of Mucuna pruriens seed.</title>
        <authorList>
            <person name="Nnadi N.E."/>
            <person name="Vos R."/>
            <person name="Hasami M.H."/>
            <person name="Devisetty U.K."/>
            <person name="Aguiy J.C."/>
        </authorList>
    </citation>
    <scope>NUCLEOTIDE SEQUENCE [LARGE SCALE GENOMIC DNA]</scope>
    <source>
        <strain evidence="2">JCA_2017</strain>
    </source>
</reference>
<dbReference type="AlphaFoldDB" id="A0A371EMN0"/>
<protein>
    <submittedName>
        <fullName evidence="2">Uncharacterized protein</fullName>
    </submittedName>
</protein>
<feature type="region of interest" description="Disordered" evidence="1">
    <location>
        <begin position="29"/>
        <end position="50"/>
    </location>
</feature>
<keyword evidence="3" id="KW-1185">Reference proteome</keyword>
<feature type="non-terminal residue" evidence="2">
    <location>
        <position position="1"/>
    </location>
</feature>
<organism evidence="2 3">
    <name type="scientific">Mucuna pruriens</name>
    <name type="common">Velvet bean</name>
    <name type="synonym">Dolichos pruriens</name>
    <dbReference type="NCBI Taxonomy" id="157652"/>
    <lineage>
        <taxon>Eukaryota</taxon>
        <taxon>Viridiplantae</taxon>
        <taxon>Streptophyta</taxon>
        <taxon>Embryophyta</taxon>
        <taxon>Tracheophyta</taxon>
        <taxon>Spermatophyta</taxon>
        <taxon>Magnoliopsida</taxon>
        <taxon>eudicotyledons</taxon>
        <taxon>Gunneridae</taxon>
        <taxon>Pentapetalae</taxon>
        <taxon>rosids</taxon>
        <taxon>fabids</taxon>
        <taxon>Fabales</taxon>
        <taxon>Fabaceae</taxon>
        <taxon>Papilionoideae</taxon>
        <taxon>50 kb inversion clade</taxon>
        <taxon>NPAAA clade</taxon>
        <taxon>indigoferoid/millettioid clade</taxon>
        <taxon>Phaseoleae</taxon>
        <taxon>Mucuna</taxon>
    </lineage>
</organism>